<reference evidence="11 12" key="1">
    <citation type="submission" date="2019-09" db="EMBL/GenBank/DDBJ databases">
        <title>Bird 10,000 Genomes (B10K) Project - Family phase.</title>
        <authorList>
            <person name="Zhang G."/>
        </authorList>
    </citation>
    <scope>NUCLEOTIDE SEQUENCE [LARGE SCALE GENOMIC DNA]</scope>
    <source>
        <strain evidence="11">B10K-DU-029-44</strain>
        <tissue evidence="11">Heart</tissue>
    </source>
</reference>
<dbReference type="EMBL" id="VZRP01013879">
    <property type="protein sequence ID" value="NWV66835.1"/>
    <property type="molecule type" value="Genomic_DNA"/>
</dbReference>
<dbReference type="InterPro" id="IPR000353">
    <property type="entry name" value="MHC_II_b_N"/>
</dbReference>
<evidence type="ECO:0000256" key="1">
    <source>
        <dbReference type="ARBA" id="ARBA00004479"/>
    </source>
</evidence>
<dbReference type="PANTHER" id="PTHR19944:SF99">
    <property type="entry name" value="HLA CLASS II HISTOCOMPATIBILITY ANTIGEN, DRB1 BETA CHAIN"/>
    <property type="match status" value="1"/>
</dbReference>
<dbReference type="SUPFAM" id="SSF54452">
    <property type="entry name" value="MHC antigen-recognition domain"/>
    <property type="match status" value="1"/>
</dbReference>
<dbReference type="InterPro" id="IPR014745">
    <property type="entry name" value="MHC_II_a/b_N"/>
</dbReference>
<name>A0A7K6GU38_9PASS</name>
<feature type="non-terminal residue" evidence="11">
    <location>
        <position position="95"/>
    </location>
</feature>
<keyword evidence="9" id="KW-0491">MHC II</keyword>
<dbReference type="AlphaFoldDB" id="A0A7K6GU38"/>
<evidence type="ECO:0000259" key="10">
    <source>
        <dbReference type="SMART" id="SM00921"/>
    </source>
</evidence>
<evidence type="ECO:0000256" key="6">
    <source>
        <dbReference type="ARBA" id="ARBA00023136"/>
    </source>
</evidence>
<dbReference type="GO" id="GO:0042613">
    <property type="term" value="C:MHC class II protein complex"/>
    <property type="evidence" value="ECO:0007669"/>
    <property type="project" value="UniProtKB-KW"/>
</dbReference>
<feature type="non-terminal residue" evidence="11">
    <location>
        <position position="1"/>
    </location>
</feature>
<protein>
    <submittedName>
        <fullName evidence="11">2B1E protein</fullName>
    </submittedName>
</protein>
<dbReference type="Proteomes" id="UP000564407">
    <property type="component" value="Unassembled WGS sequence"/>
</dbReference>
<dbReference type="SMART" id="SM00921">
    <property type="entry name" value="MHC_II_beta"/>
    <property type="match status" value="1"/>
</dbReference>
<keyword evidence="3" id="KW-0391">Immunity</keyword>
<dbReference type="PANTHER" id="PTHR19944">
    <property type="entry name" value="MHC CLASS II-RELATED"/>
    <property type="match status" value="1"/>
</dbReference>
<proteinExistence type="predicted"/>
<dbReference type="GO" id="GO:0002250">
    <property type="term" value="P:adaptive immune response"/>
    <property type="evidence" value="ECO:0007669"/>
    <property type="project" value="UniProtKB-KW"/>
</dbReference>
<accession>A0A7K6GU38</accession>
<keyword evidence="7" id="KW-1015">Disulfide bond</keyword>
<dbReference type="Gene3D" id="3.10.320.10">
    <property type="entry name" value="Class II Histocompatibility Antigen, M Beta Chain, Chain B, domain 1"/>
    <property type="match status" value="1"/>
</dbReference>
<organism evidence="11 12">
    <name type="scientific">Malurus elegans</name>
    <name type="common">Red-winged fairywren</name>
    <dbReference type="NCBI Taxonomy" id="720584"/>
    <lineage>
        <taxon>Eukaryota</taxon>
        <taxon>Metazoa</taxon>
        <taxon>Chordata</taxon>
        <taxon>Craniata</taxon>
        <taxon>Vertebrata</taxon>
        <taxon>Euteleostomi</taxon>
        <taxon>Archelosauria</taxon>
        <taxon>Archosauria</taxon>
        <taxon>Dinosauria</taxon>
        <taxon>Saurischia</taxon>
        <taxon>Theropoda</taxon>
        <taxon>Coelurosauria</taxon>
        <taxon>Aves</taxon>
        <taxon>Neognathae</taxon>
        <taxon>Neoaves</taxon>
        <taxon>Telluraves</taxon>
        <taxon>Australaves</taxon>
        <taxon>Passeriformes</taxon>
        <taxon>Meliphagoidea</taxon>
        <taxon>Maluridae</taxon>
        <taxon>Malurus</taxon>
    </lineage>
</organism>
<dbReference type="GO" id="GO:0002504">
    <property type="term" value="P:antigen processing and presentation of peptide or polysaccharide antigen via MHC class II"/>
    <property type="evidence" value="ECO:0007669"/>
    <property type="project" value="UniProtKB-KW"/>
</dbReference>
<comment type="subcellular location">
    <subcellularLocation>
        <location evidence="1">Membrane</location>
        <topology evidence="1">Single-pass type I membrane protein</topology>
    </subcellularLocation>
</comment>
<keyword evidence="5" id="KW-1064">Adaptive immunity</keyword>
<evidence type="ECO:0000313" key="12">
    <source>
        <dbReference type="Proteomes" id="UP000564407"/>
    </source>
</evidence>
<keyword evidence="2" id="KW-0812">Transmembrane</keyword>
<evidence type="ECO:0000313" key="11">
    <source>
        <dbReference type="EMBL" id="NWV66835.1"/>
    </source>
</evidence>
<comment type="caution">
    <text evidence="11">The sequence shown here is derived from an EMBL/GenBank/DDBJ whole genome shotgun (WGS) entry which is preliminary data.</text>
</comment>
<keyword evidence="4" id="KW-1133">Transmembrane helix</keyword>
<evidence type="ECO:0000256" key="8">
    <source>
        <dbReference type="ARBA" id="ARBA00023180"/>
    </source>
</evidence>
<dbReference type="Pfam" id="PF00969">
    <property type="entry name" value="MHC_II_beta"/>
    <property type="match status" value="1"/>
</dbReference>
<evidence type="ECO:0000256" key="3">
    <source>
        <dbReference type="ARBA" id="ARBA00022859"/>
    </source>
</evidence>
<gene>
    <name evidence="11" type="primary">Hladrb1</name>
    <name evidence="11" type="ORF">MALELE_R15712</name>
</gene>
<evidence type="ECO:0000256" key="4">
    <source>
        <dbReference type="ARBA" id="ARBA00022989"/>
    </source>
</evidence>
<evidence type="ECO:0000256" key="7">
    <source>
        <dbReference type="ARBA" id="ARBA00023157"/>
    </source>
</evidence>
<evidence type="ECO:0000256" key="5">
    <source>
        <dbReference type="ARBA" id="ARBA00023130"/>
    </source>
</evidence>
<keyword evidence="8" id="KW-0325">Glycoprotein</keyword>
<feature type="domain" description="MHC class II beta chain N-terminal" evidence="10">
    <location>
        <begin position="15"/>
        <end position="89"/>
    </location>
</feature>
<evidence type="ECO:0000256" key="9">
    <source>
        <dbReference type="ARBA" id="ARBA00023182"/>
    </source>
</evidence>
<dbReference type="FunFam" id="3.10.320.10:FF:000001">
    <property type="entry name" value="HLA class II histocompatibility antigen, DRB1-1 beta chain"/>
    <property type="match status" value="1"/>
</dbReference>
<keyword evidence="12" id="KW-1185">Reference proteome</keyword>
<sequence>PVPAHSGVFNYLTTSECHFTNGTEKVRFMDRYFYNRVEYMRFDSDVGEYVGFTTPGERAARNWNKLPEYMERARTAVDWFCRHNYGINAPFSADR</sequence>
<evidence type="ECO:0000256" key="2">
    <source>
        <dbReference type="ARBA" id="ARBA00022692"/>
    </source>
</evidence>
<dbReference type="InterPro" id="IPR011162">
    <property type="entry name" value="MHC_I/II-like_Ag-recog"/>
</dbReference>
<keyword evidence="6" id="KW-0472">Membrane</keyword>
<dbReference type="InterPro" id="IPR050160">
    <property type="entry name" value="MHC/Immunoglobulin"/>
</dbReference>